<gene>
    <name evidence="3" type="ORF">UFOPK3402_01942</name>
</gene>
<dbReference type="CDD" id="cd06558">
    <property type="entry name" value="crotonase-like"/>
    <property type="match status" value="1"/>
</dbReference>
<accession>A0A6J7ESS1</accession>
<dbReference type="GO" id="GO:0016829">
    <property type="term" value="F:lyase activity"/>
    <property type="evidence" value="ECO:0007669"/>
    <property type="project" value="UniProtKB-KW"/>
</dbReference>
<dbReference type="InterPro" id="IPR018376">
    <property type="entry name" value="Enoyl-CoA_hyd/isom_CS"/>
</dbReference>
<dbReference type="Gene3D" id="1.10.12.10">
    <property type="entry name" value="Lyase 2-enoyl-coa Hydratase, Chain A, domain 2"/>
    <property type="match status" value="1"/>
</dbReference>
<protein>
    <submittedName>
        <fullName evidence="3">Unannotated protein</fullName>
    </submittedName>
</protein>
<dbReference type="InterPro" id="IPR001753">
    <property type="entry name" value="Enoyl-CoA_hydra/iso"/>
</dbReference>
<evidence type="ECO:0000313" key="3">
    <source>
        <dbReference type="EMBL" id="CAB4886652.1"/>
    </source>
</evidence>
<dbReference type="AlphaFoldDB" id="A0A6J7ESS1"/>
<evidence type="ECO:0000256" key="1">
    <source>
        <dbReference type="ARBA" id="ARBA00005254"/>
    </source>
</evidence>
<dbReference type="PROSITE" id="PS00166">
    <property type="entry name" value="ENOYL_COA_HYDRATASE"/>
    <property type="match status" value="1"/>
</dbReference>
<dbReference type="EMBL" id="CAFBLS010000322">
    <property type="protein sequence ID" value="CAB4886652.1"/>
    <property type="molecule type" value="Genomic_DNA"/>
</dbReference>
<comment type="similarity">
    <text evidence="1">Belongs to the enoyl-CoA hydratase/isomerase family.</text>
</comment>
<dbReference type="NCBIfam" id="NF008506">
    <property type="entry name" value="PRK11423.1"/>
    <property type="match status" value="1"/>
</dbReference>
<organism evidence="3">
    <name type="scientific">freshwater metagenome</name>
    <dbReference type="NCBI Taxonomy" id="449393"/>
    <lineage>
        <taxon>unclassified sequences</taxon>
        <taxon>metagenomes</taxon>
        <taxon>ecological metagenomes</taxon>
    </lineage>
</organism>
<keyword evidence="2" id="KW-0456">Lyase</keyword>
<dbReference type="GO" id="GO:0006635">
    <property type="term" value="P:fatty acid beta-oxidation"/>
    <property type="evidence" value="ECO:0007669"/>
    <property type="project" value="TreeGrafter"/>
</dbReference>
<name>A0A6J7ESS1_9ZZZZ</name>
<dbReference type="Pfam" id="PF00378">
    <property type="entry name" value="ECH_1"/>
    <property type="match status" value="1"/>
</dbReference>
<dbReference type="PANTHER" id="PTHR11941:SF54">
    <property type="entry name" value="ENOYL-COA HYDRATASE, MITOCHONDRIAL"/>
    <property type="match status" value="1"/>
</dbReference>
<reference evidence="3" key="1">
    <citation type="submission" date="2020-05" db="EMBL/GenBank/DDBJ databases">
        <authorList>
            <person name="Chiriac C."/>
            <person name="Salcher M."/>
            <person name="Ghai R."/>
            <person name="Kavagutti S V."/>
        </authorList>
    </citation>
    <scope>NUCLEOTIDE SEQUENCE</scope>
</reference>
<dbReference type="SUPFAM" id="SSF52096">
    <property type="entry name" value="ClpP/crotonase"/>
    <property type="match status" value="1"/>
</dbReference>
<dbReference type="InterPro" id="IPR014748">
    <property type="entry name" value="Enoyl-CoA_hydra_C"/>
</dbReference>
<proteinExistence type="inferred from homology"/>
<sequence>MPLVKSAASEHITTLTLDSSERRNALSSALLAELIAAITTAESDGTRVMIIRAEPGVGTWSAGHDITELPSDGSDPLAWTNPLEFLFRTIRATRFPVIAAVEGGVWGGACDLVLTCDLVVAMRTATFAITPARLGVPYNTAGVAHFVSSLPLNLAKEMFFTANPMTAEQLSHHGIVNRLVSDETELTSEAHTLAARIAALAPLAIGAIKAEMSALTDASPLTSDTFEHLTSLRRLAWRSDDYREGIAAFTERRNPLFTGA</sequence>
<dbReference type="PANTHER" id="PTHR11941">
    <property type="entry name" value="ENOYL-COA HYDRATASE-RELATED"/>
    <property type="match status" value="1"/>
</dbReference>
<dbReference type="InterPro" id="IPR029045">
    <property type="entry name" value="ClpP/crotonase-like_dom_sf"/>
</dbReference>
<dbReference type="Gene3D" id="3.90.226.10">
    <property type="entry name" value="2-enoyl-CoA Hydratase, Chain A, domain 1"/>
    <property type="match status" value="1"/>
</dbReference>
<evidence type="ECO:0000256" key="2">
    <source>
        <dbReference type="ARBA" id="ARBA00023239"/>
    </source>
</evidence>